<organism evidence="1 2">
    <name type="scientific">Clostridium paraputrificum</name>
    <dbReference type="NCBI Taxonomy" id="29363"/>
    <lineage>
        <taxon>Bacteria</taxon>
        <taxon>Bacillati</taxon>
        <taxon>Bacillota</taxon>
        <taxon>Clostridia</taxon>
        <taxon>Eubacteriales</taxon>
        <taxon>Clostridiaceae</taxon>
        <taxon>Clostridium</taxon>
    </lineage>
</organism>
<keyword evidence="2" id="KW-1185">Reference proteome</keyword>
<dbReference type="eggNOG" id="COG2121">
    <property type="taxonomic scope" value="Bacteria"/>
</dbReference>
<reference evidence="1 2" key="1">
    <citation type="submission" date="2016-06" db="EMBL/GenBank/DDBJ databases">
        <authorList>
            <person name="Kjaerup R.B."/>
            <person name="Dalgaard T.S."/>
            <person name="Juul-Madsen H.R."/>
        </authorList>
    </citation>
    <scope>NUCLEOTIDE SEQUENCE [LARGE SCALE GENOMIC DNA]</scope>
    <source>
        <strain evidence="1 2">373-A1</strain>
    </source>
</reference>
<dbReference type="GeneID" id="42776041"/>
<dbReference type="Proteomes" id="UP000092714">
    <property type="component" value="Unassembled WGS sequence"/>
</dbReference>
<comment type="caution">
    <text evidence="1">The sequence shown here is derived from an EMBL/GenBank/DDBJ whole genome shotgun (WGS) entry which is preliminary data.</text>
</comment>
<dbReference type="EMBL" id="MAPZ01000019">
    <property type="protein sequence ID" value="OBY10546.1"/>
    <property type="molecule type" value="Genomic_DNA"/>
</dbReference>
<proteinExistence type="predicted"/>
<sequence length="204" mass="23527">MHLKLDRNRLLSKVYISYLRLIWKTSSIEYEGEINDFSNSIIGFWHGDSYVMNLAINKLISKDIDLQVVVTADKRGDYIENILNYYGGKALRMPDGIKMKGFLKELKTESKKENGTLAIALDGPLGPFREPKKIAPLLSNESGKELIGFKIDYSNKIYLNKRWDKYSIPLPFTSIKINTVNFGVVTKDDLRGYREYSKELEKFL</sequence>
<dbReference type="AlphaFoldDB" id="A0A1B8RP60"/>
<name>A0A1B8RP60_9CLOT</name>
<evidence type="ECO:0000313" key="2">
    <source>
        <dbReference type="Proteomes" id="UP000092714"/>
    </source>
</evidence>
<evidence type="ECO:0008006" key="3">
    <source>
        <dbReference type="Google" id="ProtNLM"/>
    </source>
</evidence>
<accession>A0A1B8RP60</accession>
<dbReference type="OrthoDB" id="9810508at2"/>
<evidence type="ECO:0000313" key="1">
    <source>
        <dbReference type="EMBL" id="OBY10546.1"/>
    </source>
</evidence>
<gene>
    <name evidence="1" type="ORF">CP373A1_08530</name>
</gene>
<dbReference type="RefSeq" id="WP_034866239.1">
    <property type="nucleotide sequence ID" value="NZ_JAJMRL010000001.1"/>
</dbReference>
<protein>
    <recommendedName>
        <fullName evidence="3">DUF374 domain-containing protein</fullName>
    </recommendedName>
</protein>